<dbReference type="EMBL" id="LT629972">
    <property type="protein sequence ID" value="SEI21742.1"/>
    <property type="molecule type" value="Genomic_DNA"/>
</dbReference>
<evidence type="ECO:0000313" key="3">
    <source>
        <dbReference type="Proteomes" id="UP000182272"/>
    </source>
</evidence>
<accession>A0A1H6NXR6</accession>
<gene>
    <name evidence="2" type="ORF">SAMN05216581_4608</name>
</gene>
<name>A0A1H6NXR6_9PSED</name>
<evidence type="ECO:0000256" key="1">
    <source>
        <dbReference type="SAM" id="MobiDB-lite"/>
    </source>
</evidence>
<feature type="region of interest" description="Disordered" evidence="1">
    <location>
        <begin position="50"/>
        <end position="70"/>
    </location>
</feature>
<sequence length="70" mass="7859">MSRLNPFHTPSKAFPAFEIEKDRSPGSLRNLLLRATSRVFSSPYQRRNLLPTTGYDDVSPRCAQAPAVKP</sequence>
<dbReference type="Proteomes" id="UP000182272">
    <property type="component" value="Chromosome I"/>
</dbReference>
<proteinExistence type="predicted"/>
<dbReference type="AlphaFoldDB" id="A0A1H6NXR6"/>
<reference evidence="2 3" key="1">
    <citation type="submission" date="2016-10" db="EMBL/GenBank/DDBJ databases">
        <authorList>
            <person name="de Groot N.N."/>
        </authorList>
    </citation>
    <scope>NUCLEOTIDE SEQUENCE [LARGE SCALE GENOMIC DNA]</scope>
    <source>
        <strain evidence="2 3">LMG 2158</strain>
    </source>
</reference>
<organism evidence="2 3">
    <name type="scientific">Pseudomonas asplenii</name>
    <dbReference type="NCBI Taxonomy" id="53407"/>
    <lineage>
        <taxon>Bacteria</taxon>
        <taxon>Pseudomonadati</taxon>
        <taxon>Pseudomonadota</taxon>
        <taxon>Gammaproteobacteria</taxon>
        <taxon>Pseudomonadales</taxon>
        <taxon>Pseudomonadaceae</taxon>
        <taxon>Pseudomonas</taxon>
    </lineage>
</organism>
<protein>
    <submittedName>
        <fullName evidence="2">Uncharacterized protein</fullName>
    </submittedName>
</protein>
<evidence type="ECO:0000313" key="2">
    <source>
        <dbReference type="EMBL" id="SEI21742.1"/>
    </source>
</evidence>